<dbReference type="AlphaFoldDB" id="A0A3N9XTT6"/>
<keyword evidence="1" id="KW-0028">Amino-acid biosynthesis</keyword>
<dbReference type="GO" id="GO:0019877">
    <property type="term" value="P:diaminopimelate biosynthetic process"/>
    <property type="evidence" value="ECO:0007669"/>
    <property type="project" value="UniProtKB-KW"/>
</dbReference>
<dbReference type="SUPFAM" id="SSF51161">
    <property type="entry name" value="Trimeric LpxA-like enzymes"/>
    <property type="match status" value="2"/>
</dbReference>
<dbReference type="InterPro" id="IPR018357">
    <property type="entry name" value="Hexapep_transf_CS"/>
</dbReference>
<keyword evidence="3" id="KW-0677">Repeat</keyword>
<dbReference type="PROSITE" id="PS00101">
    <property type="entry name" value="HEXAPEP_TRANSFERASES"/>
    <property type="match status" value="1"/>
</dbReference>
<dbReference type="PANTHER" id="PTHR43300">
    <property type="entry name" value="ACETYLTRANSFERASE"/>
    <property type="match status" value="1"/>
</dbReference>
<dbReference type="InterPro" id="IPR011004">
    <property type="entry name" value="Trimer_LpxA-like_sf"/>
</dbReference>
<keyword evidence="5" id="KW-0457">Lysine biosynthesis</keyword>
<evidence type="ECO:0000256" key="2">
    <source>
        <dbReference type="ARBA" id="ARBA00022679"/>
    </source>
</evidence>
<dbReference type="GO" id="GO:0016740">
    <property type="term" value="F:transferase activity"/>
    <property type="evidence" value="ECO:0007669"/>
    <property type="project" value="UniProtKB-KW"/>
</dbReference>
<reference evidence="6 7" key="1">
    <citation type="submission" date="2018-04" db="EMBL/GenBank/DDBJ databases">
        <title>Micromonosporas from Atacama Desert.</title>
        <authorList>
            <person name="Carro L."/>
            <person name="Klenk H.-P."/>
            <person name="Goodfellow M."/>
        </authorList>
    </citation>
    <scope>NUCLEOTIDE SEQUENCE [LARGE SCALE GENOMIC DNA]</scope>
    <source>
        <strain evidence="6 7">LB19</strain>
    </source>
</reference>
<proteinExistence type="predicted"/>
<protein>
    <recommendedName>
        <fullName evidence="8">Transferase</fullName>
    </recommendedName>
</protein>
<evidence type="ECO:0008006" key="8">
    <source>
        <dbReference type="Google" id="ProtNLM"/>
    </source>
</evidence>
<dbReference type="Gene3D" id="2.160.10.10">
    <property type="entry name" value="Hexapeptide repeat proteins"/>
    <property type="match status" value="2"/>
</dbReference>
<dbReference type="Proteomes" id="UP000278981">
    <property type="component" value="Unassembled WGS sequence"/>
</dbReference>
<comment type="caution">
    <text evidence="6">The sequence shown here is derived from an EMBL/GenBank/DDBJ whole genome shotgun (WGS) entry which is preliminary data.</text>
</comment>
<dbReference type="GO" id="GO:0009085">
    <property type="term" value="P:lysine biosynthetic process"/>
    <property type="evidence" value="ECO:0007669"/>
    <property type="project" value="UniProtKB-KW"/>
</dbReference>
<name>A0A3N9XTT6_9ACTN</name>
<evidence type="ECO:0000256" key="3">
    <source>
        <dbReference type="ARBA" id="ARBA00022737"/>
    </source>
</evidence>
<evidence type="ECO:0000256" key="4">
    <source>
        <dbReference type="ARBA" id="ARBA00022915"/>
    </source>
</evidence>
<keyword evidence="2" id="KW-0808">Transferase</keyword>
<evidence type="ECO:0000256" key="5">
    <source>
        <dbReference type="ARBA" id="ARBA00023154"/>
    </source>
</evidence>
<accession>A0A3N9XTT6</accession>
<dbReference type="InterPro" id="IPR050179">
    <property type="entry name" value="Trans_hexapeptide_repeat"/>
</dbReference>
<dbReference type="EMBL" id="QDGB01000261">
    <property type="protein sequence ID" value="RQX16182.1"/>
    <property type="molecule type" value="Genomic_DNA"/>
</dbReference>
<evidence type="ECO:0000256" key="1">
    <source>
        <dbReference type="ARBA" id="ARBA00022605"/>
    </source>
</evidence>
<organism evidence="6 7">
    <name type="scientific">Micromonospora ureilytica</name>
    <dbReference type="NCBI Taxonomy" id="709868"/>
    <lineage>
        <taxon>Bacteria</taxon>
        <taxon>Bacillati</taxon>
        <taxon>Actinomycetota</taxon>
        <taxon>Actinomycetes</taxon>
        <taxon>Micromonosporales</taxon>
        <taxon>Micromonosporaceae</taxon>
        <taxon>Micromonospora</taxon>
    </lineage>
</organism>
<gene>
    <name evidence="6" type="ORF">DDE19_16390</name>
</gene>
<evidence type="ECO:0000313" key="7">
    <source>
        <dbReference type="Proteomes" id="UP000278981"/>
    </source>
</evidence>
<keyword evidence="4" id="KW-0220">Diaminopimelate biosynthesis</keyword>
<sequence>MSVTAMVEILPTVFVSREARVGNSVHFGRNVRIWGPTFIGAGSVIEDNVQVGHPSPTQFPILQAEVNGSVPPQSIDALNYSLDSQTVIGAGSIIRSGSVIYSGVRTGPGLDCAHNVVIRENCTLGQNCYLRVGANILKEATVGDNARISGVVCDKSQLGTNVSSLGYLLHYYRNGKGGSSDPGPVLKDFAVVGRAACVIGAVTIGERAYVGAGAVVTADVPPHALVVGQNSRVMPGKSPLIILQDASIDEIAEF</sequence>
<dbReference type="RefSeq" id="WP_124820202.1">
    <property type="nucleotide sequence ID" value="NZ_QDGB01000261.1"/>
</dbReference>
<dbReference type="PANTHER" id="PTHR43300:SF10">
    <property type="entry name" value="2,3,4,5-TETRAHYDROPYRIDINE-2,6-DICARBOXYLATE N-ACETYLTRANSFERASE"/>
    <property type="match status" value="1"/>
</dbReference>
<dbReference type="OrthoDB" id="4526821at2"/>
<evidence type="ECO:0000313" key="6">
    <source>
        <dbReference type="EMBL" id="RQX16182.1"/>
    </source>
</evidence>